<evidence type="ECO:0000256" key="13">
    <source>
        <dbReference type="PIRSR" id="PIRSR000099-4"/>
    </source>
</evidence>
<evidence type="ECO:0000256" key="2">
    <source>
        <dbReference type="ARBA" id="ARBA00010178"/>
    </source>
</evidence>
<evidence type="ECO:0000256" key="12">
    <source>
        <dbReference type="PIRSR" id="PIRSR000099-3"/>
    </source>
</evidence>
<evidence type="ECO:0000313" key="17">
    <source>
        <dbReference type="Proteomes" id="UP000198868"/>
    </source>
</evidence>
<dbReference type="PROSITE" id="PS00611">
    <property type="entry name" value="HISOL_DEHYDROGENASE"/>
    <property type="match status" value="1"/>
</dbReference>
<feature type="binding site" evidence="8 12">
    <location>
        <position position="416"/>
    </location>
    <ligand>
        <name>substrate</name>
    </ligand>
</feature>
<dbReference type="GO" id="GO:0051287">
    <property type="term" value="F:NAD binding"/>
    <property type="evidence" value="ECO:0007669"/>
    <property type="project" value="InterPro"/>
</dbReference>
<feature type="binding site" evidence="8 13">
    <location>
        <position position="416"/>
    </location>
    <ligand>
        <name>Zn(2+)</name>
        <dbReference type="ChEBI" id="CHEBI:29105"/>
    </ligand>
</feature>
<comment type="catalytic activity">
    <reaction evidence="7 8">
        <text>L-histidinol + 2 NAD(+) + H2O = L-histidine + 2 NADH + 3 H(+)</text>
        <dbReference type="Rhea" id="RHEA:20641"/>
        <dbReference type="ChEBI" id="CHEBI:15377"/>
        <dbReference type="ChEBI" id="CHEBI:15378"/>
        <dbReference type="ChEBI" id="CHEBI:57540"/>
        <dbReference type="ChEBI" id="CHEBI:57595"/>
        <dbReference type="ChEBI" id="CHEBI:57699"/>
        <dbReference type="ChEBI" id="CHEBI:57945"/>
        <dbReference type="EC" id="1.1.1.23"/>
    </reaction>
</comment>
<dbReference type="Proteomes" id="UP000199047">
    <property type="component" value="Unassembled WGS sequence"/>
</dbReference>
<evidence type="ECO:0000256" key="6">
    <source>
        <dbReference type="ARBA" id="ARBA00023002"/>
    </source>
</evidence>
<dbReference type="SUPFAM" id="SSF53720">
    <property type="entry name" value="ALDH-like"/>
    <property type="match status" value="1"/>
</dbReference>
<dbReference type="GO" id="GO:0004399">
    <property type="term" value="F:histidinol dehydrogenase activity"/>
    <property type="evidence" value="ECO:0007669"/>
    <property type="project" value="UniProtKB-UniRule"/>
</dbReference>
<keyword evidence="8 11" id="KW-0520">NAD</keyword>
<feature type="binding site" evidence="8 12">
    <location>
        <position position="411"/>
    </location>
    <ligand>
        <name>substrate</name>
    </ligand>
</feature>
<proteinExistence type="inferred from homology"/>
<dbReference type="Gene3D" id="1.20.5.1300">
    <property type="match status" value="1"/>
</dbReference>
<feature type="binding site" evidence="8 12">
    <location>
        <position position="258"/>
    </location>
    <ligand>
        <name>substrate</name>
    </ligand>
</feature>
<dbReference type="PANTHER" id="PTHR21256">
    <property type="entry name" value="HISTIDINOL DEHYDROGENASE HDH"/>
    <property type="match status" value="1"/>
</dbReference>
<evidence type="ECO:0000256" key="14">
    <source>
        <dbReference type="RuleBase" id="RU004175"/>
    </source>
</evidence>
<dbReference type="InterPro" id="IPR022695">
    <property type="entry name" value="Histidinol_DH_monofunct"/>
</dbReference>
<dbReference type="CDD" id="cd06572">
    <property type="entry name" value="Histidinol_dh"/>
    <property type="match status" value="1"/>
</dbReference>
<evidence type="ECO:0000256" key="8">
    <source>
        <dbReference type="HAMAP-Rule" id="MF_01024"/>
    </source>
</evidence>
<dbReference type="FunFam" id="3.40.50.1980:FF:000026">
    <property type="entry name" value="Histidinol dehydrogenase"/>
    <property type="match status" value="1"/>
</dbReference>
<keyword evidence="8" id="KW-0028">Amino-acid biosynthesis</keyword>
<dbReference type="Gene3D" id="3.40.50.1980">
    <property type="entry name" value="Nitrogenase molybdenum iron protein domain"/>
    <property type="match status" value="2"/>
</dbReference>
<feature type="binding site" evidence="8 12">
    <location>
        <position position="324"/>
    </location>
    <ligand>
        <name>substrate</name>
    </ligand>
</feature>
<feature type="active site" description="Proton acceptor" evidence="8 10">
    <location>
        <position position="323"/>
    </location>
</feature>
<dbReference type="NCBIfam" id="TIGR00069">
    <property type="entry name" value="hisD"/>
    <property type="match status" value="1"/>
</dbReference>
<feature type="binding site" evidence="8 13">
    <location>
        <position position="255"/>
    </location>
    <ligand>
        <name>Zn(2+)</name>
        <dbReference type="ChEBI" id="CHEBI:29105"/>
    </ligand>
</feature>
<keyword evidence="18" id="KW-1185">Reference proteome</keyword>
<comment type="function">
    <text evidence="1 8">Catalyzes the sequential NAD-dependent oxidations of L-histidinol to L-histidinaldehyde and then to L-histidine.</text>
</comment>
<dbReference type="Pfam" id="PF00815">
    <property type="entry name" value="Histidinol_dh"/>
    <property type="match status" value="1"/>
</dbReference>
<dbReference type="FunFam" id="3.40.50.1980:FF:000001">
    <property type="entry name" value="Histidinol dehydrogenase"/>
    <property type="match status" value="1"/>
</dbReference>
<evidence type="ECO:0000256" key="10">
    <source>
        <dbReference type="PIRSR" id="PIRSR000099-1"/>
    </source>
</evidence>
<dbReference type="HAMAP" id="MF_01024">
    <property type="entry name" value="HisD"/>
    <property type="match status" value="1"/>
</dbReference>
<keyword evidence="8" id="KW-0368">Histidine biosynthesis</keyword>
<comment type="pathway">
    <text evidence="8">Amino-acid biosynthesis; L-histidine biosynthesis; L-histidine from 5-phospho-alpha-D-ribose 1-diphosphate: step 9/9.</text>
</comment>
<feature type="binding site" evidence="8 12">
    <location>
        <position position="233"/>
    </location>
    <ligand>
        <name>substrate</name>
    </ligand>
</feature>
<dbReference type="EC" id="1.1.1.23" evidence="3 8"/>
<dbReference type="EMBL" id="FBTB01000010">
    <property type="protein sequence ID" value="CUW07179.1"/>
    <property type="molecule type" value="Genomic_DNA"/>
</dbReference>
<organism evidence="16 17">
    <name type="scientific">Leuconostoc inhae</name>
    <dbReference type="NCBI Taxonomy" id="178001"/>
    <lineage>
        <taxon>Bacteria</taxon>
        <taxon>Bacillati</taxon>
        <taxon>Bacillota</taxon>
        <taxon>Bacilli</taxon>
        <taxon>Lactobacillales</taxon>
        <taxon>Lactobacillaceae</taxon>
        <taxon>Leuconostoc</taxon>
    </lineage>
</organism>
<feature type="binding site" evidence="8 11">
    <location>
        <position position="187"/>
    </location>
    <ligand>
        <name>NAD(+)</name>
        <dbReference type="ChEBI" id="CHEBI:57540"/>
    </ligand>
</feature>
<sequence>MQIIKNESIDQIKSRIRQQTSKTSDPLVESRVINIIKNVREKGDIALKAYAKEFDHVSLDELKVSTEQIDLAVKNVDPAVIKALEKAAVNIRSFHQLELQQSFEESPRSGVTRGTKVTPLSAVGIYVPGGTAAYPSSVLMNALPAKIAGVETIIMVTPPQKNGLNDAVLAAARIAGIDSIYQVGGAQAIAALAYGTESIPQVDKITGPGNAYVATAKRAVFGQVAIDMIAGPSEIGILADESARAKDVAADLLSQAEHDINARAILITNSEKLAQAVFDEVNVQINTLPRAAIAREAIDNNGFIYLVDTIDNMIDLMNAVAPEHLEIQLENAYDYINKIQNAGSVFLGKYASEPLGDYLAGPNHILPTGGTARFSSALGVWDFQKRIQYLYYSKDALLDDVNDVTVLAREEGLEGHARAIEIRQS</sequence>
<evidence type="ECO:0000256" key="3">
    <source>
        <dbReference type="ARBA" id="ARBA00012965"/>
    </source>
</evidence>
<dbReference type="GO" id="GO:0000105">
    <property type="term" value="P:L-histidine biosynthetic process"/>
    <property type="evidence" value="ECO:0007669"/>
    <property type="project" value="UniProtKB-UniRule"/>
</dbReference>
<reference evidence="17 18" key="1">
    <citation type="submission" date="2015-12" db="EMBL/GenBank/DDBJ databases">
        <authorList>
            <person name="Andreevskaya M."/>
        </authorList>
    </citation>
    <scope>NUCLEOTIDE SEQUENCE [LARGE SCALE GENOMIC DNA]</scope>
    <source>
        <strain evidence="15 18">KSL4-2</strain>
        <strain evidence="16 17">PL111</strain>
    </source>
</reference>
<dbReference type="InterPro" id="IPR001692">
    <property type="entry name" value="Histidinol_DH_CS"/>
</dbReference>
<dbReference type="InterPro" id="IPR016161">
    <property type="entry name" value="Ald_DH/histidinol_DH"/>
</dbReference>
<dbReference type="RefSeq" id="WP_089896221.1">
    <property type="nucleotide sequence ID" value="NZ_FBTB01000010.1"/>
</dbReference>
<dbReference type="GO" id="GO:0005829">
    <property type="term" value="C:cytosol"/>
    <property type="evidence" value="ECO:0007669"/>
    <property type="project" value="TreeGrafter"/>
</dbReference>
<dbReference type="Proteomes" id="UP000198868">
    <property type="component" value="Unassembled WGS sequence"/>
</dbReference>
<evidence type="ECO:0000256" key="11">
    <source>
        <dbReference type="PIRSR" id="PIRSR000099-2"/>
    </source>
</evidence>
<dbReference type="PANTHER" id="PTHR21256:SF2">
    <property type="entry name" value="HISTIDINE BIOSYNTHESIS TRIFUNCTIONAL PROTEIN"/>
    <property type="match status" value="1"/>
</dbReference>
<evidence type="ECO:0000256" key="4">
    <source>
        <dbReference type="ARBA" id="ARBA00022723"/>
    </source>
</evidence>
<dbReference type="PRINTS" id="PR00083">
    <property type="entry name" value="HOLDHDRGNASE"/>
</dbReference>
<dbReference type="PIRSF" id="PIRSF000099">
    <property type="entry name" value="Histidinol_dh"/>
    <property type="match status" value="1"/>
</dbReference>
<feature type="binding site" evidence="8 12">
    <location>
        <position position="255"/>
    </location>
    <ligand>
        <name>substrate</name>
    </ligand>
</feature>
<dbReference type="GO" id="GO:0008270">
    <property type="term" value="F:zinc ion binding"/>
    <property type="evidence" value="ECO:0007669"/>
    <property type="project" value="UniProtKB-UniRule"/>
</dbReference>
<feature type="binding site" evidence="8 13">
    <location>
        <position position="258"/>
    </location>
    <ligand>
        <name>Zn(2+)</name>
        <dbReference type="ChEBI" id="CHEBI:29105"/>
    </ligand>
</feature>
<keyword evidence="4 8" id="KW-0479">Metal-binding</keyword>
<dbReference type="AlphaFoldDB" id="A0AAN2QVW3"/>
<dbReference type="EMBL" id="FBTU01000020">
    <property type="protein sequence ID" value="CUW14790.1"/>
    <property type="molecule type" value="Genomic_DNA"/>
</dbReference>
<feature type="binding site" evidence="8 12">
    <location>
        <position position="357"/>
    </location>
    <ligand>
        <name>substrate</name>
    </ligand>
</feature>
<evidence type="ECO:0000313" key="18">
    <source>
        <dbReference type="Proteomes" id="UP000199047"/>
    </source>
</evidence>
<keyword evidence="6 8" id="KW-0560">Oxidoreductase</keyword>
<feature type="binding site" evidence="8 11">
    <location>
        <position position="210"/>
    </location>
    <ligand>
        <name>NAD(+)</name>
        <dbReference type="ChEBI" id="CHEBI:57540"/>
    </ligand>
</feature>
<evidence type="ECO:0000256" key="1">
    <source>
        <dbReference type="ARBA" id="ARBA00003850"/>
    </source>
</evidence>
<dbReference type="InterPro" id="IPR012131">
    <property type="entry name" value="Hstdl_DH"/>
</dbReference>
<feature type="binding site" evidence="8 13">
    <location>
        <position position="357"/>
    </location>
    <ligand>
        <name>Zn(2+)</name>
        <dbReference type="ChEBI" id="CHEBI:29105"/>
    </ligand>
</feature>
<evidence type="ECO:0000256" key="7">
    <source>
        <dbReference type="ARBA" id="ARBA00049489"/>
    </source>
</evidence>
<name>A0AAN2QVW3_9LACO</name>
<comment type="similarity">
    <text evidence="2 8 9 14">Belongs to the histidinol dehydrogenase family.</text>
</comment>
<evidence type="ECO:0000313" key="16">
    <source>
        <dbReference type="EMBL" id="CUW14790.1"/>
    </source>
</evidence>
<gene>
    <name evidence="8" type="primary">hisD</name>
    <name evidence="15" type="ORF">KSL4_1265</name>
    <name evidence="16" type="ORF">PL111_0159</name>
</gene>
<evidence type="ECO:0000256" key="5">
    <source>
        <dbReference type="ARBA" id="ARBA00022833"/>
    </source>
</evidence>
<protein>
    <recommendedName>
        <fullName evidence="3 8">Histidinol dehydrogenase</fullName>
        <shortName evidence="8">HDH</shortName>
        <ecNumber evidence="3 8">1.1.1.23</ecNumber>
    </recommendedName>
</protein>
<feature type="active site" description="Proton acceptor" evidence="8 10">
    <location>
        <position position="324"/>
    </location>
</feature>
<evidence type="ECO:0000313" key="15">
    <source>
        <dbReference type="EMBL" id="CUW07179.1"/>
    </source>
</evidence>
<keyword evidence="5 8" id="KW-0862">Zinc</keyword>
<accession>A0AAN2QVW3</accession>
<evidence type="ECO:0000256" key="9">
    <source>
        <dbReference type="PIRNR" id="PIRNR000099"/>
    </source>
</evidence>
<feature type="binding site" evidence="8 11">
    <location>
        <position position="126"/>
    </location>
    <ligand>
        <name>NAD(+)</name>
        <dbReference type="ChEBI" id="CHEBI:57540"/>
    </ligand>
</feature>
<comment type="caution">
    <text evidence="16">The sequence shown here is derived from an EMBL/GenBank/DDBJ whole genome shotgun (WGS) entry which is preliminary data.</text>
</comment>
<comment type="cofactor">
    <cofactor evidence="8 13">
        <name>Zn(2+)</name>
        <dbReference type="ChEBI" id="CHEBI:29105"/>
    </cofactor>
    <text evidence="8 13">Binds 1 zinc ion per subunit.</text>
</comment>